<evidence type="ECO:0000313" key="2">
    <source>
        <dbReference type="Proteomes" id="UP000805193"/>
    </source>
</evidence>
<keyword evidence="2" id="KW-1185">Reference proteome</keyword>
<sequence>MKRPDCLRHTLEASAGCRSDTFRGVRRGRPTPIRTLTRRSCPIDGLRFPEKWLFDALCYRLLGLQICDRAPYMAASSNCQALRPLRSACLTGGQAFAAAARWCGSEESVRGGERGPAVVDPRERLTQLRCAARPPSVRHRPVPAGPPLPRAAPSSAFLARSARRLSPLPFATCTTEGIAVGPS</sequence>
<dbReference type="Proteomes" id="UP000805193">
    <property type="component" value="Unassembled WGS sequence"/>
</dbReference>
<protein>
    <submittedName>
        <fullName evidence="1">Uncharacterized protein</fullName>
    </submittedName>
</protein>
<organism evidence="1 2">
    <name type="scientific">Ixodes persulcatus</name>
    <name type="common">Taiga tick</name>
    <dbReference type="NCBI Taxonomy" id="34615"/>
    <lineage>
        <taxon>Eukaryota</taxon>
        <taxon>Metazoa</taxon>
        <taxon>Ecdysozoa</taxon>
        <taxon>Arthropoda</taxon>
        <taxon>Chelicerata</taxon>
        <taxon>Arachnida</taxon>
        <taxon>Acari</taxon>
        <taxon>Parasitiformes</taxon>
        <taxon>Ixodida</taxon>
        <taxon>Ixodoidea</taxon>
        <taxon>Ixodidae</taxon>
        <taxon>Ixodinae</taxon>
        <taxon>Ixodes</taxon>
    </lineage>
</organism>
<gene>
    <name evidence="1" type="ORF">HPB47_000762</name>
</gene>
<evidence type="ECO:0000313" key="1">
    <source>
        <dbReference type="EMBL" id="KAG0423461.1"/>
    </source>
</evidence>
<name>A0AC60PR59_IXOPE</name>
<reference evidence="1 2" key="1">
    <citation type="journal article" date="2020" name="Cell">
        <title>Large-Scale Comparative Analyses of Tick Genomes Elucidate Their Genetic Diversity and Vector Capacities.</title>
        <authorList>
            <consortium name="Tick Genome and Microbiome Consortium (TIGMIC)"/>
            <person name="Jia N."/>
            <person name="Wang J."/>
            <person name="Shi W."/>
            <person name="Du L."/>
            <person name="Sun Y."/>
            <person name="Zhan W."/>
            <person name="Jiang J.F."/>
            <person name="Wang Q."/>
            <person name="Zhang B."/>
            <person name="Ji P."/>
            <person name="Bell-Sakyi L."/>
            <person name="Cui X.M."/>
            <person name="Yuan T.T."/>
            <person name="Jiang B.G."/>
            <person name="Yang W.F."/>
            <person name="Lam T.T."/>
            <person name="Chang Q.C."/>
            <person name="Ding S.J."/>
            <person name="Wang X.J."/>
            <person name="Zhu J.G."/>
            <person name="Ruan X.D."/>
            <person name="Zhao L."/>
            <person name="Wei J.T."/>
            <person name="Ye R.Z."/>
            <person name="Que T.C."/>
            <person name="Du C.H."/>
            <person name="Zhou Y.H."/>
            <person name="Cheng J.X."/>
            <person name="Dai P.F."/>
            <person name="Guo W.B."/>
            <person name="Han X.H."/>
            <person name="Huang E.J."/>
            <person name="Li L.F."/>
            <person name="Wei W."/>
            <person name="Gao Y.C."/>
            <person name="Liu J.Z."/>
            <person name="Shao H.Z."/>
            <person name="Wang X."/>
            <person name="Wang C.C."/>
            <person name="Yang T.C."/>
            <person name="Huo Q.B."/>
            <person name="Li W."/>
            <person name="Chen H.Y."/>
            <person name="Chen S.E."/>
            <person name="Zhou L.G."/>
            <person name="Ni X.B."/>
            <person name="Tian J.H."/>
            <person name="Sheng Y."/>
            <person name="Liu T."/>
            <person name="Pan Y.S."/>
            <person name="Xia L.Y."/>
            <person name="Li J."/>
            <person name="Zhao F."/>
            <person name="Cao W.C."/>
        </authorList>
    </citation>
    <scope>NUCLEOTIDE SEQUENCE [LARGE SCALE GENOMIC DNA]</scope>
    <source>
        <strain evidence="1">Iper-2018</strain>
    </source>
</reference>
<comment type="caution">
    <text evidence="1">The sequence shown here is derived from an EMBL/GenBank/DDBJ whole genome shotgun (WGS) entry which is preliminary data.</text>
</comment>
<dbReference type="EMBL" id="JABSTQ010010098">
    <property type="protein sequence ID" value="KAG0423461.1"/>
    <property type="molecule type" value="Genomic_DNA"/>
</dbReference>
<proteinExistence type="predicted"/>
<accession>A0AC60PR59</accession>